<feature type="repeat" description="ANK" evidence="7">
    <location>
        <begin position="143"/>
        <end position="175"/>
    </location>
</feature>
<dbReference type="PANTHER" id="PTHR24161:SF85">
    <property type="entry name" value="PALMITOYLTRANSFERASE HIP14"/>
    <property type="match status" value="1"/>
</dbReference>
<feature type="transmembrane region" description="Helical" evidence="8">
    <location>
        <begin position="468"/>
        <end position="491"/>
    </location>
</feature>
<dbReference type="PROSITE" id="PS50297">
    <property type="entry name" value="ANK_REP_REGION"/>
    <property type="match status" value="4"/>
</dbReference>
<evidence type="ECO:0000256" key="6">
    <source>
        <dbReference type="ARBA" id="ARBA00023136"/>
    </source>
</evidence>
<gene>
    <name evidence="12" type="primary">LOC111124769</name>
</gene>
<evidence type="ECO:0000259" key="10">
    <source>
        <dbReference type="Pfam" id="PF01529"/>
    </source>
</evidence>
<feature type="domain" description="Palmitoyltransferase DHHC" evidence="10">
    <location>
        <begin position="423"/>
        <end position="555"/>
    </location>
</feature>
<dbReference type="Pfam" id="PF01529">
    <property type="entry name" value="DHHC"/>
    <property type="match status" value="1"/>
</dbReference>
<proteinExistence type="inferred from homology"/>
<evidence type="ECO:0000256" key="5">
    <source>
        <dbReference type="ARBA" id="ARBA00023043"/>
    </source>
</evidence>
<name>A0A8B8D7Q7_CRAVI</name>
<dbReference type="SMART" id="SM00248">
    <property type="entry name" value="ANK"/>
    <property type="match status" value="6"/>
</dbReference>
<feature type="transmembrane region" description="Helical" evidence="8">
    <location>
        <begin position="314"/>
        <end position="331"/>
    </location>
</feature>
<dbReference type="AlphaFoldDB" id="A0A8B8D7Q7"/>
<feature type="transmembrane region" description="Helical" evidence="8">
    <location>
        <begin position="343"/>
        <end position="364"/>
    </location>
</feature>
<dbReference type="KEGG" id="cvn:111124769"/>
<dbReference type="OrthoDB" id="6781668at2759"/>
<dbReference type="InterPro" id="IPR002110">
    <property type="entry name" value="Ankyrin_rpt"/>
</dbReference>
<organism evidence="11 12">
    <name type="scientific">Crassostrea virginica</name>
    <name type="common">Eastern oyster</name>
    <dbReference type="NCBI Taxonomy" id="6565"/>
    <lineage>
        <taxon>Eukaryota</taxon>
        <taxon>Metazoa</taxon>
        <taxon>Spiralia</taxon>
        <taxon>Lophotrochozoa</taxon>
        <taxon>Mollusca</taxon>
        <taxon>Bivalvia</taxon>
        <taxon>Autobranchia</taxon>
        <taxon>Pteriomorphia</taxon>
        <taxon>Ostreida</taxon>
        <taxon>Ostreoidea</taxon>
        <taxon>Ostreidae</taxon>
        <taxon>Crassostrea</taxon>
    </lineage>
</organism>
<feature type="repeat" description="ANK" evidence="7">
    <location>
        <begin position="110"/>
        <end position="142"/>
    </location>
</feature>
<dbReference type="GO" id="GO:0019706">
    <property type="term" value="F:protein-cysteine S-palmitoyltransferase activity"/>
    <property type="evidence" value="ECO:0007669"/>
    <property type="project" value="UniProtKB-EC"/>
</dbReference>
<sequence>MDEVDPSCNPAQPLLEGVTGGTQKTGDQQNVTMVDVQPGHDESSTYDIVRAVQFGVIARVYELVEGGVDVNEMDRENVSILHWAAINNRLDIVRYLIGKGAIVDKFGGDLDSTPLHWATRQGHLSMVVLLLGYGADPTLRDGQGFSCIHLASQFGHTAIVAYLIAKGGDVDMVDRNGMTPLMYSAYRVFGYDPTRLLITMGADINKQDKVNGNTPLHFACQTGNTCVVKILFDKKADLNFLNGKGQTAMDAAAEFKHANIVKRLRQERADRGLDHQNFFNRFSKNKDTRKKVMWWFPFFAVYVIGAIPELSVPWYYKLLLALLTAGIWRFCQMFFFDDRLMNIIPVSVYLSSKFMMYFTWFFYLIPYVEMTWTKTILFWLNTVLLCYNFYMSWMTDPGFIKSDREQKLQTIIDLAEKQTLTLNQFCSTCLIHRPIRSKHCSACDKCVAKFDHHCPWTDNCIGAFNHKYFIGFLLFLLFMLSWCVHGTFAYWSVKCPFDIYVDGITGIMYKVLKTSPWVFWVGANAMVHIVWVTVLLSCQLYQVVWMGMTTNERMNMGRYTYLSGNYSQGQGHGHSHGQGGKCNHKAKNPFDRGPIRNLFDILDLQFCGLIRTNKIDWMNLYSLPGHEAPSLGKMNFGVARENYQFV</sequence>
<keyword evidence="4 8" id="KW-1133">Transmembrane helix</keyword>
<keyword evidence="6 8" id="KW-0472">Membrane</keyword>
<dbReference type="Pfam" id="PF13637">
    <property type="entry name" value="Ank_4"/>
    <property type="match status" value="1"/>
</dbReference>
<dbReference type="EC" id="2.3.1.225" evidence="8"/>
<evidence type="ECO:0000256" key="4">
    <source>
        <dbReference type="ARBA" id="ARBA00022989"/>
    </source>
</evidence>
<dbReference type="RefSeq" id="XP_022323655.1">
    <property type="nucleotide sequence ID" value="XM_022467947.1"/>
</dbReference>
<evidence type="ECO:0000313" key="12">
    <source>
        <dbReference type="RefSeq" id="XP_022323655.1"/>
    </source>
</evidence>
<keyword evidence="3" id="KW-0677">Repeat</keyword>
<evidence type="ECO:0000256" key="3">
    <source>
        <dbReference type="ARBA" id="ARBA00022737"/>
    </source>
</evidence>
<dbReference type="InterPro" id="IPR036770">
    <property type="entry name" value="Ankyrin_rpt-contain_sf"/>
</dbReference>
<keyword evidence="11" id="KW-1185">Reference proteome</keyword>
<comment type="subcellular location">
    <subcellularLocation>
        <location evidence="1">Membrane</location>
        <topology evidence="1">Multi-pass membrane protein</topology>
    </subcellularLocation>
</comment>
<dbReference type="InterPro" id="IPR001594">
    <property type="entry name" value="Palmitoyltrfase_DHHC"/>
</dbReference>
<dbReference type="SUPFAM" id="SSF48403">
    <property type="entry name" value="Ankyrin repeat"/>
    <property type="match status" value="1"/>
</dbReference>
<evidence type="ECO:0000256" key="1">
    <source>
        <dbReference type="ARBA" id="ARBA00004141"/>
    </source>
</evidence>
<feature type="transmembrane region" description="Helical" evidence="8">
    <location>
        <begin position="292"/>
        <end position="308"/>
    </location>
</feature>
<comment type="catalytic activity">
    <reaction evidence="8">
        <text>L-cysteinyl-[protein] + hexadecanoyl-CoA = S-hexadecanoyl-L-cysteinyl-[protein] + CoA</text>
        <dbReference type="Rhea" id="RHEA:36683"/>
        <dbReference type="Rhea" id="RHEA-COMP:10131"/>
        <dbReference type="Rhea" id="RHEA-COMP:11032"/>
        <dbReference type="ChEBI" id="CHEBI:29950"/>
        <dbReference type="ChEBI" id="CHEBI:57287"/>
        <dbReference type="ChEBI" id="CHEBI:57379"/>
        <dbReference type="ChEBI" id="CHEBI:74151"/>
        <dbReference type="EC" id="2.3.1.225"/>
    </reaction>
</comment>
<feature type="region of interest" description="Disordered" evidence="9">
    <location>
        <begin position="1"/>
        <end position="29"/>
    </location>
</feature>
<feature type="repeat" description="ANK" evidence="7">
    <location>
        <begin position="176"/>
        <end position="209"/>
    </location>
</feature>
<feature type="transmembrane region" description="Helical" evidence="8">
    <location>
        <begin position="517"/>
        <end position="544"/>
    </location>
</feature>
<dbReference type="Proteomes" id="UP000694844">
    <property type="component" value="Chromosome 1"/>
</dbReference>
<keyword evidence="8" id="KW-0808">Transferase</keyword>
<keyword evidence="5 7" id="KW-0040">ANK repeat</keyword>
<keyword evidence="8" id="KW-0012">Acyltransferase</keyword>
<evidence type="ECO:0000256" key="8">
    <source>
        <dbReference type="RuleBase" id="RU079119"/>
    </source>
</evidence>
<reference evidence="11" key="1">
    <citation type="submission" date="2024-06" db="UniProtKB">
        <authorList>
            <consortium name="RefSeq"/>
        </authorList>
    </citation>
    <scope>NUCLEOTIDE SEQUENCE [LARGE SCALE GENOMIC DNA]</scope>
</reference>
<dbReference type="GO" id="GO:0016020">
    <property type="term" value="C:membrane"/>
    <property type="evidence" value="ECO:0007669"/>
    <property type="project" value="UniProtKB-SubCell"/>
</dbReference>
<evidence type="ECO:0000256" key="9">
    <source>
        <dbReference type="SAM" id="MobiDB-lite"/>
    </source>
</evidence>
<feature type="repeat" description="ANK" evidence="7">
    <location>
        <begin position="211"/>
        <end position="243"/>
    </location>
</feature>
<dbReference type="GeneID" id="111124769"/>
<accession>A0A8B8D7Q7</accession>
<reference evidence="12" key="2">
    <citation type="submission" date="2025-08" db="UniProtKB">
        <authorList>
            <consortium name="RefSeq"/>
        </authorList>
    </citation>
    <scope>IDENTIFICATION</scope>
    <source>
        <tissue evidence="12">Whole sample</tissue>
    </source>
</reference>
<dbReference type="PROSITE" id="PS50088">
    <property type="entry name" value="ANK_REPEAT"/>
    <property type="match status" value="5"/>
</dbReference>
<dbReference type="PANTHER" id="PTHR24161">
    <property type="entry name" value="ANK_REP_REGION DOMAIN-CONTAINING PROTEIN-RELATED"/>
    <property type="match status" value="1"/>
</dbReference>
<feature type="transmembrane region" description="Helical" evidence="8">
    <location>
        <begin position="376"/>
        <end position="394"/>
    </location>
</feature>
<evidence type="ECO:0000313" key="11">
    <source>
        <dbReference type="Proteomes" id="UP000694844"/>
    </source>
</evidence>
<comment type="domain">
    <text evidence="8">The DHHC domain is required for palmitoyltransferase activity.</text>
</comment>
<keyword evidence="2 8" id="KW-0812">Transmembrane</keyword>
<dbReference type="Pfam" id="PF12796">
    <property type="entry name" value="Ank_2"/>
    <property type="match status" value="2"/>
</dbReference>
<evidence type="ECO:0000256" key="7">
    <source>
        <dbReference type="PROSITE-ProRule" id="PRU00023"/>
    </source>
</evidence>
<comment type="similarity">
    <text evidence="8">Belongs to the DHHC palmitoyltransferase family.</text>
</comment>
<protein>
    <recommendedName>
        <fullName evidence="8">Palmitoyltransferase</fullName>
        <ecNumber evidence="8">2.3.1.225</ecNumber>
    </recommendedName>
</protein>
<evidence type="ECO:0000256" key="2">
    <source>
        <dbReference type="ARBA" id="ARBA00022692"/>
    </source>
</evidence>
<feature type="repeat" description="ANK" evidence="7">
    <location>
        <begin position="76"/>
        <end position="108"/>
    </location>
</feature>
<dbReference type="Gene3D" id="1.25.40.20">
    <property type="entry name" value="Ankyrin repeat-containing domain"/>
    <property type="match status" value="1"/>
</dbReference>
<dbReference type="PROSITE" id="PS50216">
    <property type="entry name" value="DHHC"/>
    <property type="match status" value="1"/>
</dbReference>